<dbReference type="PANTHER" id="PTHR46026">
    <property type="entry name" value="RHO-TYPE GUANINE NUCLEOTIDE EXCHANGE FACTOR, ISOFORM F"/>
    <property type="match status" value="1"/>
</dbReference>
<feature type="coiled-coil region" evidence="3">
    <location>
        <begin position="601"/>
        <end position="635"/>
    </location>
</feature>
<evidence type="ECO:0000256" key="1">
    <source>
        <dbReference type="ARBA" id="ARBA00022443"/>
    </source>
</evidence>
<name>A0A9N9SFJ1_PHACE</name>
<evidence type="ECO:0000313" key="6">
    <source>
        <dbReference type="EMBL" id="CAG9818225.1"/>
    </source>
</evidence>
<gene>
    <name evidence="6" type="ORF">PHAECO_LOCUS5528</name>
</gene>
<dbReference type="InterPro" id="IPR036028">
    <property type="entry name" value="SH3-like_dom_sf"/>
</dbReference>
<dbReference type="GO" id="GO:0016192">
    <property type="term" value="P:vesicle-mediated transport"/>
    <property type="evidence" value="ECO:0007669"/>
    <property type="project" value="UniProtKB-ARBA"/>
</dbReference>
<dbReference type="Pfam" id="PF00018">
    <property type="entry name" value="SH3_1"/>
    <property type="match status" value="2"/>
</dbReference>
<feature type="compositionally biased region" description="Basic and acidic residues" evidence="4">
    <location>
        <begin position="478"/>
        <end position="487"/>
    </location>
</feature>
<evidence type="ECO:0000256" key="4">
    <source>
        <dbReference type="SAM" id="MobiDB-lite"/>
    </source>
</evidence>
<dbReference type="SUPFAM" id="SSF50044">
    <property type="entry name" value="SH3-domain"/>
    <property type="match status" value="3"/>
</dbReference>
<feature type="region of interest" description="Disordered" evidence="4">
    <location>
        <begin position="222"/>
        <end position="295"/>
    </location>
</feature>
<evidence type="ECO:0000259" key="5">
    <source>
        <dbReference type="PROSITE" id="PS50002"/>
    </source>
</evidence>
<dbReference type="Pfam" id="PF07653">
    <property type="entry name" value="SH3_2"/>
    <property type="match status" value="1"/>
</dbReference>
<feature type="compositionally biased region" description="Basic and acidic residues" evidence="4">
    <location>
        <begin position="321"/>
        <end position="339"/>
    </location>
</feature>
<dbReference type="Gene3D" id="2.30.30.40">
    <property type="entry name" value="SH3 Domains"/>
    <property type="match status" value="3"/>
</dbReference>
<feature type="region of interest" description="Disordered" evidence="4">
    <location>
        <begin position="317"/>
        <end position="490"/>
    </location>
</feature>
<dbReference type="PROSITE" id="PS50002">
    <property type="entry name" value="SH3"/>
    <property type="match status" value="3"/>
</dbReference>
<sequence>VEVIVEYDYTATEPDELTIKKGDIIKNVIKKQEGWWEGTLKDKKGLFPDNFVRMLDKDSSIVLRNKKDVSRIRQCRVVFSYNQNHEDELNLNVGDIIDILGEEEEGWWRGTLGEKKGVFPSNFVEEILWQPHPPSRDDFVNVAGEIDSKAPKLPAKPVKILCEAKFPYKAQNEDELSFKEGDTITLLNKDSQDAGWWQGELNGKIGVFPDNFVVLITSDGKNRNKEENKSSRIVTETGAIKPSSIASQRKSLDLKSNKLEKPAPEPAVATTKTTPPIPGKKPTSIKKSPSSTGSALFSEIKKKLVDVVDGATASKTVTSKTEVENHDENAFDQVERRPLLTDIRATRAKAPGRRPPKSIHKDDDPPIPNGNADHIDHPDASHDSLSETDGEKPRVREWERHKAPWLEEMKISQAKRTSTSPGAEHRLKLTPTSDVGVEGEEHEEEEGNKASPNDREVDMSKSMPSMDLSKAFVPKPKTPPEEPEKVPMLRTKPAIPTVITNRHSVIGTAKELSSVSSVKELSSVSSIKELSSVSSVTTRHTANVASKETIVVRQTVTTPPKTSPSVASKLPPAVILEKEVTSEDLPDVVARKEYLDVLERLRKLEVTVERQSQAIEELRNRLQVETDMRMLLQEKVVQNVQV</sequence>
<proteinExistence type="predicted"/>
<feature type="compositionally biased region" description="Basic and acidic residues" evidence="4">
    <location>
        <begin position="373"/>
        <end position="410"/>
    </location>
</feature>
<dbReference type="PRINTS" id="PR00452">
    <property type="entry name" value="SH3DOMAIN"/>
</dbReference>
<keyword evidence="1 2" id="KW-0728">SH3 domain</keyword>
<feature type="domain" description="SH3" evidence="5">
    <location>
        <begin position="70"/>
        <end position="129"/>
    </location>
</feature>
<dbReference type="SMART" id="SM00326">
    <property type="entry name" value="SH3"/>
    <property type="match status" value="3"/>
</dbReference>
<evidence type="ECO:0000313" key="7">
    <source>
        <dbReference type="Proteomes" id="UP001153737"/>
    </source>
</evidence>
<feature type="compositionally biased region" description="Low complexity" evidence="4">
    <location>
        <begin position="270"/>
        <end position="294"/>
    </location>
</feature>
<dbReference type="InterPro" id="IPR001452">
    <property type="entry name" value="SH3_domain"/>
</dbReference>
<accession>A0A9N9SFJ1</accession>
<organism evidence="6 7">
    <name type="scientific">Phaedon cochleariae</name>
    <name type="common">Mustard beetle</name>
    <dbReference type="NCBI Taxonomy" id="80249"/>
    <lineage>
        <taxon>Eukaryota</taxon>
        <taxon>Metazoa</taxon>
        <taxon>Ecdysozoa</taxon>
        <taxon>Arthropoda</taxon>
        <taxon>Hexapoda</taxon>
        <taxon>Insecta</taxon>
        <taxon>Pterygota</taxon>
        <taxon>Neoptera</taxon>
        <taxon>Endopterygota</taxon>
        <taxon>Coleoptera</taxon>
        <taxon>Polyphaga</taxon>
        <taxon>Cucujiformia</taxon>
        <taxon>Chrysomeloidea</taxon>
        <taxon>Chrysomelidae</taxon>
        <taxon>Chrysomelinae</taxon>
        <taxon>Chrysomelini</taxon>
        <taxon>Phaedon</taxon>
    </lineage>
</organism>
<reference evidence="6" key="2">
    <citation type="submission" date="2022-10" db="EMBL/GenBank/DDBJ databases">
        <authorList>
            <consortium name="ENA_rothamsted_submissions"/>
            <consortium name="culmorum"/>
            <person name="King R."/>
        </authorList>
    </citation>
    <scope>NUCLEOTIDE SEQUENCE</scope>
</reference>
<dbReference type="PANTHER" id="PTHR46026:SF1">
    <property type="entry name" value="RHO-TYPE GUANINE NUCLEOTIDE EXCHANGE FACTOR, ISOFORM F"/>
    <property type="match status" value="1"/>
</dbReference>
<feature type="compositionally biased region" description="Basic and acidic residues" evidence="4">
    <location>
        <begin position="250"/>
        <end position="263"/>
    </location>
</feature>
<feature type="compositionally biased region" description="Acidic residues" evidence="4">
    <location>
        <begin position="437"/>
        <end position="446"/>
    </location>
</feature>
<feature type="domain" description="SH3" evidence="5">
    <location>
        <begin position="157"/>
        <end position="218"/>
    </location>
</feature>
<reference evidence="6" key="1">
    <citation type="submission" date="2022-01" db="EMBL/GenBank/DDBJ databases">
        <authorList>
            <person name="King R."/>
        </authorList>
    </citation>
    <scope>NUCLEOTIDE SEQUENCE</scope>
</reference>
<dbReference type="CDD" id="cd11873">
    <property type="entry name" value="SH3_CD2AP-like_1"/>
    <property type="match status" value="1"/>
</dbReference>
<feature type="non-terminal residue" evidence="6">
    <location>
        <position position="1"/>
    </location>
</feature>
<keyword evidence="3" id="KW-0175">Coiled coil</keyword>
<dbReference type="AlphaFoldDB" id="A0A9N9SFJ1"/>
<dbReference type="Proteomes" id="UP001153737">
    <property type="component" value="Chromosome 17"/>
</dbReference>
<keyword evidence="7" id="KW-1185">Reference proteome</keyword>
<feature type="compositionally biased region" description="Basic residues" evidence="4">
    <location>
        <begin position="346"/>
        <end position="358"/>
    </location>
</feature>
<dbReference type="OrthoDB" id="73680at2759"/>
<evidence type="ECO:0000256" key="2">
    <source>
        <dbReference type="PROSITE-ProRule" id="PRU00192"/>
    </source>
</evidence>
<dbReference type="EMBL" id="OU896723">
    <property type="protein sequence ID" value="CAG9818225.1"/>
    <property type="molecule type" value="Genomic_DNA"/>
</dbReference>
<feature type="domain" description="SH3" evidence="5">
    <location>
        <begin position="1"/>
        <end position="57"/>
    </location>
</feature>
<evidence type="ECO:0000256" key="3">
    <source>
        <dbReference type="SAM" id="Coils"/>
    </source>
</evidence>
<protein>
    <recommendedName>
        <fullName evidence="5">SH3 domain-containing protein</fullName>
    </recommendedName>
</protein>
<dbReference type="CDD" id="cd11874">
    <property type="entry name" value="SH3_CD2AP-like_2"/>
    <property type="match status" value="1"/>
</dbReference>
<dbReference type="FunFam" id="2.30.30.40:FF:000072">
    <property type="entry name" value="Unconventional Myosin IB"/>
    <property type="match status" value="1"/>
</dbReference>
<dbReference type="PRINTS" id="PR00499">
    <property type="entry name" value="P67PHOX"/>
</dbReference>